<dbReference type="InterPro" id="IPR017568">
    <property type="entry name" value="3-oxoacyl-ACP_synth-2"/>
</dbReference>
<evidence type="ECO:0000256" key="10">
    <source>
        <dbReference type="ARBA" id="ARBA00023315"/>
    </source>
</evidence>
<dbReference type="NCBIfam" id="TIGR03150">
    <property type="entry name" value="fabF"/>
    <property type="match status" value="1"/>
</dbReference>
<dbReference type="InterPro" id="IPR000794">
    <property type="entry name" value="Beta-ketoacyl_synthase"/>
</dbReference>
<dbReference type="PIRSF" id="PIRSF000447">
    <property type="entry name" value="KAS_II"/>
    <property type="match status" value="1"/>
</dbReference>
<reference evidence="15" key="1">
    <citation type="submission" date="2023-01" db="EMBL/GenBank/DDBJ databases">
        <title>Genome sequencing of Photorhabdus bodei 09-20.</title>
        <authorList>
            <person name="Kalindamar S."/>
            <person name="Kumru S."/>
        </authorList>
    </citation>
    <scope>NUCLEOTIDE SEQUENCE</scope>
    <source>
        <strain evidence="15">09-20</strain>
    </source>
</reference>
<evidence type="ECO:0000256" key="5">
    <source>
        <dbReference type="ARBA" id="ARBA00022516"/>
    </source>
</evidence>
<dbReference type="CDD" id="cd00834">
    <property type="entry name" value="KAS_I_II"/>
    <property type="match status" value="1"/>
</dbReference>
<feature type="domain" description="Ketosynthase family 3 (KS3)" evidence="14">
    <location>
        <begin position="3"/>
        <end position="412"/>
    </location>
</feature>
<dbReference type="NCBIfam" id="NF005589">
    <property type="entry name" value="PRK07314.1"/>
    <property type="match status" value="1"/>
</dbReference>
<evidence type="ECO:0000256" key="9">
    <source>
        <dbReference type="ARBA" id="ARBA00023160"/>
    </source>
</evidence>
<dbReference type="NCBIfam" id="NF004970">
    <property type="entry name" value="PRK06333.1"/>
    <property type="match status" value="1"/>
</dbReference>
<comment type="similarity">
    <text evidence="2 11 13">Belongs to the thiolase-like superfamily. Beta-ketoacyl-ACP synthases family.</text>
</comment>
<keyword evidence="7" id="KW-0276">Fatty acid metabolism</keyword>
<proteinExistence type="inferred from homology"/>
<comment type="catalytic activity">
    <reaction evidence="11">
        <text>a fatty acyl-[ACP] + malonyl-[ACP] + H(+) = a 3-oxoacyl-[ACP] + holo-[ACP] + CO2</text>
        <dbReference type="Rhea" id="RHEA:22836"/>
        <dbReference type="Rhea" id="RHEA-COMP:9623"/>
        <dbReference type="Rhea" id="RHEA-COMP:9685"/>
        <dbReference type="Rhea" id="RHEA-COMP:9916"/>
        <dbReference type="Rhea" id="RHEA-COMP:14125"/>
        <dbReference type="ChEBI" id="CHEBI:15378"/>
        <dbReference type="ChEBI" id="CHEBI:16526"/>
        <dbReference type="ChEBI" id="CHEBI:64479"/>
        <dbReference type="ChEBI" id="CHEBI:78449"/>
        <dbReference type="ChEBI" id="CHEBI:78776"/>
        <dbReference type="ChEBI" id="CHEBI:138651"/>
    </reaction>
</comment>
<dbReference type="InterPro" id="IPR018201">
    <property type="entry name" value="Ketoacyl_synth_AS"/>
</dbReference>
<dbReference type="Pfam" id="PF02801">
    <property type="entry name" value="Ketoacyl-synt_C"/>
    <property type="match status" value="1"/>
</dbReference>
<keyword evidence="9 11" id="KW-0275">Fatty acid biosynthesis</keyword>
<dbReference type="RefSeq" id="WP_113041899.1">
    <property type="nucleotide sequence ID" value="NZ_CAWQKC010000271.1"/>
</dbReference>
<evidence type="ECO:0000256" key="3">
    <source>
        <dbReference type="ARBA" id="ARBA00012356"/>
    </source>
</evidence>
<evidence type="ECO:0000256" key="12">
    <source>
        <dbReference type="PIRSR" id="PIRSR000447-1"/>
    </source>
</evidence>
<dbReference type="GO" id="GO:0005829">
    <property type="term" value="C:cytosol"/>
    <property type="evidence" value="ECO:0007669"/>
    <property type="project" value="TreeGrafter"/>
</dbReference>
<dbReference type="PANTHER" id="PTHR11712">
    <property type="entry name" value="POLYKETIDE SYNTHASE-RELATED"/>
    <property type="match status" value="1"/>
</dbReference>
<dbReference type="GO" id="GO:0006633">
    <property type="term" value="P:fatty acid biosynthetic process"/>
    <property type="evidence" value="ECO:0007669"/>
    <property type="project" value="UniProtKB-UniRule"/>
</dbReference>
<organism evidence="15 16">
    <name type="scientific">Photorhabdus bodei</name>
    <dbReference type="NCBI Taxonomy" id="2029681"/>
    <lineage>
        <taxon>Bacteria</taxon>
        <taxon>Pseudomonadati</taxon>
        <taxon>Pseudomonadota</taxon>
        <taxon>Gammaproteobacteria</taxon>
        <taxon>Enterobacterales</taxon>
        <taxon>Morganellaceae</taxon>
        <taxon>Photorhabdus</taxon>
    </lineage>
</organism>
<dbReference type="Gene3D" id="3.40.47.10">
    <property type="match status" value="1"/>
</dbReference>
<dbReference type="EC" id="2.3.1.179" evidence="3 11"/>
<feature type="active site" description="For beta-ketoacyl synthase activity" evidence="12">
    <location>
        <position position="165"/>
    </location>
</feature>
<evidence type="ECO:0000259" key="14">
    <source>
        <dbReference type="PROSITE" id="PS52004"/>
    </source>
</evidence>
<comment type="catalytic activity">
    <reaction evidence="11">
        <text>(9Z)-hexadecenoyl-[ACP] + malonyl-[ACP] + H(+) = 3-oxo-(11Z)-octadecenoyl-[ACP] + holo-[ACP] + CO2</text>
        <dbReference type="Rhea" id="RHEA:55040"/>
        <dbReference type="Rhea" id="RHEA-COMP:9623"/>
        <dbReference type="Rhea" id="RHEA-COMP:9685"/>
        <dbReference type="Rhea" id="RHEA-COMP:10800"/>
        <dbReference type="Rhea" id="RHEA-COMP:14074"/>
        <dbReference type="ChEBI" id="CHEBI:15378"/>
        <dbReference type="ChEBI" id="CHEBI:16526"/>
        <dbReference type="ChEBI" id="CHEBI:64479"/>
        <dbReference type="ChEBI" id="CHEBI:78449"/>
        <dbReference type="ChEBI" id="CHEBI:83989"/>
        <dbReference type="ChEBI" id="CHEBI:138538"/>
        <dbReference type="EC" id="2.3.1.179"/>
    </reaction>
</comment>
<dbReference type="AlphaFoldDB" id="A0AAW6BLF0"/>
<evidence type="ECO:0000256" key="7">
    <source>
        <dbReference type="ARBA" id="ARBA00022832"/>
    </source>
</evidence>
<comment type="caution">
    <text evidence="15">The sequence shown here is derived from an EMBL/GenBank/DDBJ whole genome shotgun (WGS) entry which is preliminary data.</text>
</comment>
<dbReference type="InterPro" id="IPR020841">
    <property type="entry name" value="PKS_Beta-ketoAc_synthase_dom"/>
</dbReference>
<dbReference type="SUPFAM" id="SSF53901">
    <property type="entry name" value="Thiolase-like"/>
    <property type="match status" value="2"/>
</dbReference>
<evidence type="ECO:0000256" key="6">
    <source>
        <dbReference type="ARBA" id="ARBA00022679"/>
    </source>
</evidence>
<dbReference type="SMART" id="SM00825">
    <property type="entry name" value="PKS_KS"/>
    <property type="match status" value="1"/>
</dbReference>
<evidence type="ECO:0000256" key="11">
    <source>
        <dbReference type="PIRNR" id="PIRNR000447"/>
    </source>
</evidence>
<keyword evidence="8" id="KW-0443">Lipid metabolism</keyword>
<accession>A0AAW6BLF0</accession>
<dbReference type="Pfam" id="PF00109">
    <property type="entry name" value="ketoacyl-synt"/>
    <property type="match status" value="1"/>
</dbReference>
<name>A0AAW6BLF0_9GAMM</name>
<comment type="function">
    <text evidence="11">Involved in the type II fatty acid elongation cycle. Catalyzes the elongation of a wide range of acyl-ACP by the addition of two carbons from malonyl-ACP to an acyl acceptor. Can efficiently catalyze the conversion of palmitoleoyl-ACP (cis-hexadec-9-enoyl-ACP) to cis-vaccenoyl-ACP (cis-octadec-11-enoyl-ACP), an essential step in the thermal regulation of fatty acid composition.</text>
</comment>
<dbReference type="InterPro" id="IPR014030">
    <property type="entry name" value="Ketoacyl_synth_N"/>
</dbReference>
<protein>
    <recommendedName>
        <fullName evidence="4 11">3-oxoacyl-[acyl-carrier-protein] synthase 2</fullName>
        <ecNumber evidence="3 11">2.3.1.179</ecNumber>
    </recommendedName>
</protein>
<evidence type="ECO:0000256" key="2">
    <source>
        <dbReference type="ARBA" id="ARBA00008467"/>
    </source>
</evidence>
<dbReference type="InterPro" id="IPR016039">
    <property type="entry name" value="Thiolase-like"/>
</dbReference>
<dbReference type="Proteomes" id="UP001212996">
    <property type="component" value="Unassembled WGS sequence"/>
</dbReference>
<dbReference type="PROSITE" id="PS52004">
    <property type="entry name" value="KS3_2"/>
    <property type="match status" value="1"/>
</dbReference>
<dbReference type="EMBL" id="JAQMFO010000013">
    <property type="protein sequence ID" value="MDB6372402.1"/>
    <property type="molecule type" value="Genomic_DNA"/>
</dbReference>
<dbReference type="PANTHER" id="PTHR11712:SF336">
    <property type="entry name" value="3-OXOACYL-[ACYL-CARRIER-PROTEIN] SYNTHASE, MITOCHONDRIAL"/>
    <property type="match status" value="1"/>
</dbReference>
<evidence type="ECO:0000313" key="16">
    <source>
        <dbReference type="Proteomes" id="UP001212996"/>
    </source>
</evidence>
<evidence type="ECO:0000256" key="1">
    <source>
        <dbReference type="ARBA" id="ARBA00005194"/>
    </source>
</evidence>
<evidence type="ECO:0000256" key="8">
    <source>
        <dbReference type="ARBA" id="ARBA00023098"/>
    </source>
</evidence>
<evidence type="ECO:0000313" key="15">
    <source>
        <dbReference type="EMBL" id="MDB6372402.1"/>
    </source>
</evidence>
<keyword evidence="10 11" id="KW-0012">Acyltransferase</keyword>
<keyword evidence="5 11" id="KW-0444">Lipid biosynthesis</keyword>
<dbReference type="GO" id="GO:0004315">
    <property type="term" value="F:3-oxoacyl-[acyl-carrier-protein] synthase activity"/>
    <property type="evidence" value="ECO:0007669"/>
    <property type="project" value="UniProtKB-UniRule"/>
</dbReference>
<gene>
    <name evidence="15" type="primary">fabF</name>
    <name evidence="15" type="ORF">PH362_10705</name>
</gene>
<dbReference type="InterPro" id="IPR014031">
    <property type="entry name" value="Ketoacyl_synth_C"/>
</dbReference>
<sequence>MSKRRVVVTGLGMLSPVGNTAESSWKAVCAGQSGISLIDHFDTSHHATKFAGLVKDFNHEDFNISRKDARKMDDFIQYGIAAGVQAIEDSGIEVTEANASRFGAAIGSGIGGLGLIEENHGALVASGPRKISPFFVPSTIVNMVAGHLSIIYGLRGPSISIATACTSGVHNIGHAARIIAYNDADIMLAGGAEKASTPLGVGGFGAARALSTRNDNPQGASRPWDKDRDGFVLGDGAGILVLEEYGHAKRRGAKIYAEIVGFGMSSDAYHMTSPPENGAGAALAMENALKDAGITTKQVGYINAHGTSTSAGDLAEAHAVESVFGEGTDVLVSSTKSMTGHLLGAAGAVESIFTILALRDQVVPPTINLENQDENCRLDFVPNESRKVEGMEYALCNSFGFGGTNGSLIFRKIKPD</sequence>
<keyword evidence="6 11" id="KW-0808">Transferase</keyword>
<evidence type="ECO:0000256" key="13">
    <source>
        <dbReference type="RuleBase" id="RU003694"/>
    </source>
</evidence>
<evidence type="ECO:0000256" key="4">
    <source>
        <dbReference type="ARBA" id="ARBA00014657"/>
    </source>
</evidence>
<dbReference type="FunFam" id="3.40.47.10:FF:000009">
    <property type="entry name" value="3-oxoacyl-[acyl-carrier-protein] synthase 2"/>
    <property type="match status" value="1"/>
</dbReference>
<comment type="pathway">
    <text evidence="1 11">Lipid metabolism; fatty acid biosynthesis.</text>
</comment>
<dbReference type="PROSITE" id="PS00606">
    <property type="entry name" value="KS3_1"/>
    <property type="match status" value="1"/>
</dbReference>